<evidence type="ECO:0000256" key="1">
    <source>
        <dbReference type="ARBA" id="ARBA00023015"/>
    </source>
</evidence>
<dbReference type="PANTHER" id="PTHR47506">
    <property type="entry name" value="TRANSCRIPTIONAL REGULATORY PROTEIN"/>
    <property type="match status" value="1"/>
</dbReference>
<dbReference type="PANTHER" id="PTHR47506:SF1">
    <property type="entry name" value="HTH-TYPE TRANSCRIPTIONAL REGULATOR YJDC"/>
    <property type="match status" value="1"/>
</dbReference>
<protein>
    <submittedName>
        <fullName evidence="6">Transcriptional regulator, TetR family</fullName>
    </submittedName>
</protein>
<dbReference type="InterPro" id="IPR009057">
    <property type="entry name" value="Homeodomain-like_sf"/>
</dbReference>
<dbReference type="InterPro" id="IPR001647">
    <property type="entry name" value="HTH_TetR"/>
</dbReference>
<sequence length="194" mass="21068">MTEPGTKRSPAGERVWRAACELFSRDGIRAVGVAEIAETSGVGKPNLYRNFGSKDDLAVAYLRAQAEAGLESFEAARQAFPDDHLAQLRQVIARVAAEMGTPGYRGCVVANAAIEFPDRAHPVRAAVDELKAEYLRRLTELVAHLPVDDPEGLAYALQVLLEGASATAQFLSVEKSRAVLIETTERVIASHLRR</sequence>
<keyword evidence="7" id="KW-1185">Reference proteome</keyword>
<keyword evidence="3" id="KW-0804">Transcription</keyword>
<dbReference type="InterPro" id="IPR011075">
    <property type="entry name" value="TetR_C"/>
</dbReference>
<accession>A0AAE3KE07</accession>
<evidence type="ECO:0000256" key="3">
    <source>
        <dbReference type="ARBA" id="ARBA00023163"/>
    </source>
</evidence>
<proteinExistence type="predicted"/>
<evidence type="ECO:0000256" key="2">
    <source>
        <dbReference type="ARBA" id="ARBA00023125"/>
    </source>
</evidence>
<dbReference type="GO" id="GO:0003677">
    <property type="term" value="F:DNA binding"/>
    <property type="evidence" value="ECO:0007669"/>
    <property type="project" value="UniProtKB-UniRule"/>
</dbReference>
<dbReference type="InterPro" id="IPR036271">
    <property type="entry name" value="Tet_transcr_reg_TetR-rel_C_sf"/>
</dbReference>
<dbReference type="RefSeq" id="WP_253765984.1">
    <property type="nucleotide sequence ID" value="NZ_JAMTCK010000001.1"/>
</dbReference>
<reference evidence="6" key="1">
    <citation type="submission" date="2022-06" db="EMBL/GenBank/DDBJ databases">
        <title>Genomic Encyclopedia of Archaeal and Bacterial Type Strains, Phase II (KMG-II): from individual species to whole genera.</title>
        <authorList>
            <person name="Goeker M."/>
        </authorList>
    </citation>
    <scope>NUCLEOTIDE SEQUENCE</scope>
    <source>
        <strain evidence="6">DSM 43935</strain>
    </source>
</reference>
<dbReference type="SUPFAM" id="SSF48498">
    <property type="entry name" value="Tetracyclin repressor-like, C-terminal domain"/>
    <property type="match status" value="1"/>
</dbReference>
<dbReference type="EMBL" id="JAMTCK010000001">
    <property type="protein sequence ID" value="MCP2163387.1"/>
    <property type="molecule type" value="Genomic_DNA"/>
</dbReference>
<dbReference type="Proteomes" id="UP001206128">
    <property type="component" value="Unassembled WGS sequence"/>
</dbReference>
<dbReference type="AlphaFoldDB" id="A0AAE3KE07"/>
<feature type="domain" description="HTH tetR-type" evidence="5">
    <location>
        <begin position="9"/>
        <end position="69"/>
    </location>
</feature>
<evidence type="ECO:0000313" key="7">
    <source>
        <dbReference type="Proteomes" id="UP001206128"/>
    </source>
</evidence>
<dbReference type="SUPFAM" id="SSF46689">
    <property type="entry name" value="Homeodomain-like"/>
    <property type="match status" value="1"/>
</dbReference>
<dbReference type="PROSITE" id="PS50977">
    <property type="entry name" value="HTH_TETR_2"/>
    <property type="match status" value="1"/>
</dbReference>
<organism evidence="6 7">
    <name type="scientific">Goodfellowiella coeruleoviolacea</name>
    <dbReference type="NCBI Taxonomy" id="334858"/>
    <lineage>
        <taxon>Bacteria</taxon>
        <taxon>Bacillati</taxon>
        <taxon>Actinomycetota</taxon>
        <taxon>Actinomycetes</taxon>
        <taxon>Pseudonocardiales</taxon>
        <taxon>Pseudonocardiaceae</taxon>
        <taxon>Goodfellowiella</taxon>
    </lineage>
</organism>
<evidence type="ECO:0000259" key="5">
    <source>
        <dbReference type="PROSITE" id="PS50977"/>
    </source>
</evidence>
<keyword evidence="1" id="KW-0805">Transcription regulation</keyword>
<dbReference type="Gene3D" id="1.10.357.10">
    <property type="entry name" value="Tetracycline Repressor, domain 2"/>
    <property type="match status" value="1"/>
</dbReference>
<comment type="caution">
    <text evidence="6">The sequence shown here is derived from an EMBL/GenBank/DDBJ whole genome shotgun (WGS) entry which is preliminary data.</text>
</comment>
<gene>
    <name evidence="6" type="ORF">LX83_000227</name>
</gene>
<keyword evidence="2 4" id="KW-0238">DNA-binding</keyword>
<dbReference type="PRINTS" id="PR00455">
    <property type="entry name" value="HTHTETR"/>
</dbReference>
<evidence type="ECO:0000313" key="6">
    <source>
        <dbReference type="EMBL" id="MCP2163387.1"/>
    </source>
</evidence>
<dbReference type="Pfam" id="PF16925">
    <property type="entry name" value="TetR_C_13"/>
    <property type="match status" value="1"/>
</dbReference>
<evidence type="ECO:0000256" key="4">
    <source>
        <dbReference type="PROSITE-ProRule" id="PRU00335"/>
    </source>
</evidence>
<name>A0AAE3KE07_9PSEU</name>
<dbReference type="Pfam" id="PF00440">
    <property type="entry name" value="TetR_N"/>
    <property type="match status" value="1"/>
</dbReference>
<feature type="DNA-binding region" description="H-T-H motif" evidence="4">
    <location>
        <begin position="32"/>
        <end position="51"/>
    </location>
</feature>